<comment type="caution">
    <text evidence="2">The sequence shown here is derived from an EMBL/GenBank/DDBJ whole genome shotgun (WGS) entry which is preliminary data.</text>
</comment>
<dbReference type="EMBL" id="BJZO01000063">
    <property type="protein sequence ID" value="GEO82144.1"/>
    <property type="molecule type" value="Genomic_DNA"/>
</dbReference>
<dbReference type="SUPFAM" id="SSF52540">
    <property type="entry name" value="P-loop containing nucleoside triphosphate hydrolases"/>
    <property type="match status" value="1"/>
</dbReference>
<proteinExistence type="predicted"/>
<dbReference type="Gene3D" id="3.40.50.300">
    <property type="entry name" value="P-loop containing nucleotide triphosphate hydrolases"/>
    <property type="match status" value="2"/>
</dbReference>
<sequence>MNPLAGLRVENFTAFAALDLSFSPGITVVIGTNATGKTHLLKILYAACAITTGEDRDKGFALKLRNVFMPYEGDLGRLVRRPVGVAPARVSVTRRDGSALALAFSSDTHRPDRARGEGQEAWEQAPVESAFLPVKEILAHAPGFLATVARREMAFEEIYADILARALLPVLKGPLDEATQAIVDGLERLLGGQVVEQDQTFFLQGPEGALEFALVAEGARKLGLVLRLLRNGCVAPGSVLFWDEPESNLNPGLVGEVAEVILALQRLGVQIFLATHNYVLLKELDLRRTDTDRLGYVSLFRGASGAVEASASESYDALAPNAIAEAFDALVDRSIRRSLAGSG</sequence>
<dbReference type="InterPro" id="IPR038729">
    <property type="entry name" value="Rad50/SbcC_AAA"/>
</dbReference>
<protein>
    <recommendedName>
        <fullName evidence="1">AAA+ ATPase domain-containing protein</fullName>
    </recommendedName>
</protein>
<dbReference type="InterPro" id="IPR003959">
    <property type="entry name" value="ATPase_AAA_core"/>
</dbReference>
<evidence type="ECO:0000313" key="2">
    <source>
        <dbReference type="EMBL" id="GEO82144.1"/>
    </source>
</evidence>
<dbReference type="PANTHER" id="PTHR43581">
    <property type="entry name" value="ATP/GTP PHOSPHATASE"/>
    <property type="match status" value="1"/>
</dbReference>
<organism evidence="2 3">
    <name type="scientific">Pararhodospirillum oryzae</name>
    <dbReference type="NCBI Taxonomy" id="478448"/>
    <lineage>
        <taxon>Bacteria</taxon>
        <taxon>Pseudomonadati</taxon>
        <taxon>Pseudomonadota</taxon>
        <taxon>Alphaproteobacteria</taxon>
        <taxon>Rhodospirillales</taxon>
        <taxon>Rhodospirillaceae</taxon>
        <taxon>Pararhodospirillum</taxon>
    </lineage>
</organism>
<gene>
    <name evidence="2" type="ORF">ROR02_22750</name>
</gene>
<reference evidence="2 3" key="1">
    <citation type="submission" date="2019-07" db="EMBL/GenBank/DDBJ databases">
        <title>Whole genome shotgun sequence of Rhodospirillum oryzae NBRC 107573.</title>
        <authorList>
            <person name="Hosoyama A."/>
            <person name="Uohara A."/>
            <person name="Ohji S."/>
            <person name="Ichikawa N."/>
        </authorList>
    </citation>
    <scope>NUCLEOTIDE SEQUENCE [LARGE SCALE GENOMIC DNA]</scope>
    <source>
        <strain evidence="2 3">NBRC 107573</strain>
    </source>
</reference>
<dbReference type="Pfam" id="PF13476">
    <property type="entry name" value="AAA_23"/>
    <property type="match status" value="1"/>
</dbReference>
<dbReference type="InterPro" id="IPR051396">
    <property type="entry name" value="Bact_Antivir_Def_Nuclease"/>
</dbReference>
<dbReference type="GO" id="GO:0005524">
    <property type="term" value="F:ATP binding"/>
    <property type="evidence" value="ECO:0007669"/>
    <property type="project" value="InterPro"/>
</dbReference>
<dbReference type="InterPro" id="IPR027417">
    <property type="entry name" value="P-loop_NTPase"/>
</dbReference>
<evidence type="ECO:0000259" key="1">
    <source>
        <dbReference type="SMART" id="SM00382"/>
    </source>
</evidence>
<accession>A0A512H9K6</accession>
<dbReference type="InterPro" id="IPR003593">
    <property type="entry name" value="AAA+_ATPase"/>
</dbReference>
<dbReference type="Pfam" id="PF13304">
    <property type="entry name" value="AAA_21"/>
    <property type="match status" value="1"/>
</dbReference>
<dbReference type="AlphaFoldDB" id="A0A512H9K6"/>
<name>A0A512H9K6_9PROT</name>
<evidence type="ECO:0000313" key="3">
    <source>
        <dbReference type="Proteomes" id="UP000321567"/>
    </source>
</evidence>
<dbReference type="GO" id="GO:0016887">
    <property type="term" value="F:ATP hydrolysis activity"/>
    <property type="evidence" value="ECO:0007669"/>
    <property type="project" value="InterPro"/>
</dbReference>
<dbReference type="SMART" id="SM00382">
    <property type="entry name" value="AAA"/>
    <property type="match status" value="1"/>
</dbReference>
<dbReference type="RefSeq" id="WP_147164159.1">
    <property type="nucleotide sequence ID" value="NZ_BJZO01000063.1"/>
</dbReference>
<dbReference type="Proteomes" id="UP000321567">
    <property type="component" value="Unassembled WGS sequence"/>
</dbReference>
<dbReference type="OrthoDB" id="9784297at2"/>
<dbReference type="PANTHER" id="PTHR43581:SF2">
    <property type="entry name" value="EXCINUCLEASE ATPASE SUBUNIT"/>
    <property type="match status" value="1"/>
</dbReference>
<feature type="domain" description="AAA+ ATPase" evidence="1">
    <location>
        <begin position="23"/>
        <end position="300"/>
    </location>
</feature>
<keyword evidence="3" id="KW-1185">Reference proteome</keyword>